<sequence>MPPDRSDDRAHDEAPAARTGYLRLADQTVATAAVRQAPDRYTRLFEAARNQVGHARCLCRIDEVVRLVIRCRSGRYHLANWPSGGHQHAPDCPWFRAASSLSGRSAYADAIADDDDGTSIRLSSPLVIRGASAGGATTTGRGSTGREPTAARGAVGLLGLVHYLWEAARLNVWSPQAGRRHWPDCHDLLREQARDCRINHLPLAGTLWIVPPFRPADAHRINTAWERYFARLAVTGTSRRRSLLLGEIRALEPTTHSIRVKLAHQRTPLYAPKALVDRVRRSYPAAFTAQAAQTNRRRVLLGLIEHSPRGHAVLVDFAAMLTTATYLPADSSHEADMADALTAAARTFLKPLRYDRNSQVFPDFVLVDDEPETYVEVWGVLGRESYESRKRAKQTFYRTSGKSLIEWDVRTPIPDLTRQPPNGTPCRPTQSTAIPAR</sequence>
<keyword evidence="3" id="KW-1185">Reference proteome</keyword>
<accession>A0A1G6WSZ9</accession>
<evidence type="ECO:0000313" key="3">
    <source>
        <dbReference type="Proteomes" id="UP000199501"/>
    </source>
</evidence>
<protein>
    <recommendedName>
        <fullName evidence="4">DUF1173 domain-containing protein</fullName>
    </recommendedName>
</protein>
<feature type="region of interest" description="Disordered" evidence="1">
    <location>
        <begin position="411"/>
        <end position="437"/>
    </location>
</feature>
<dbReference type="Pfam" id="PF06666">
    <property type="entry name" value="DUF1173"/>
    <property type="match status" value="1"/>
</dbReference>
<evidence type="ECO:0008006" key="4">
    <source>
        <dbReference type="Google" id="ProtNLM"/>
    </source>
</evidence>
<name>A0A1G6WSZ9_9PSEU</name>
<dbReference type="OrthoDB" id="8952417at2"/>
<dbReference type="AlphaFoldDB" id="A0A1G6WSZ9"/>
<evidence type="ECO:0000313" key="2">
    <source>
        <dbReference type="EMBL" id="SDD68941.1"/>
    </source>
</evidence>
<dbReference type="Proteomes" id="UP000199501">
    <property type="component" value="Unassembled WGS sequence"/>
</dbReference>
<dbReference type="InterPro" id="IPR009553">
    <property type="entry name" value="DUF1173"/>
</dbReference>
<gene>
    <name evidence="2" type="ORF">SAMN05216174_115156</name>
</gene>
<dbReference type="STRING" id="1271860.SAMN05216174_115156"/>
<dbReference type="EMBL" id="FMZZ01000015">
    <property type="protein sequence ID" value="SDD68941.1"/>
    <property type="molecule type" value="Genomic_DNA"/>
</dbReference>
<proteinExistence type="predicted"/>
<organism evidence="2 3">
    <name type="scientific">Actinokineospora iranica</name>
    <dbReference type="NCBI Taxonomy" id="1271860"/>
    <lineage>
        <taxon>Bacteria</taxon>
        <taxon>Bacillati</taxon>
        <taxon>Actinomycetota</taxon>
        <taxon>Actinomycetes</taxon>
        <taxon>Pseudonocardiales</taxon>
        <taxon>Pseudonocardiaceae</taxon>
        <taxon>Actinokineospora</taxon>
    </lineage>
</organism>
<evidence type="ECO:0000256" key="1">
    <source>
        <dbReference type="SAM" id="MobiDB-lite"/>
    </source>
</evidence>
<feature type="compositionally biased region" description="Polar residues" evidence="1">
    <location>
        <begin position="427"/>
        <end position="437"/>
    </location>
</feature>
<reference evidence="3" key="1">
    <citation type="submission" date="2016-10" db="EMBL/GenBank/DDBJ databases">
        <authorList>
            <person name="Varghese N."/>
            <person name="Submissions S."/>
        </authorList>
    </citation>
    <scope>NUCLEOTIDE SEQUENCE [LARGE SCALE GENOMIC DNA]</scope>
    <source>
        <strain evidence="3">IBRC-M 10403</strain>
    </source>
</reference>
<dbReference type="RefSeq" id="WP_091455733.1">
    <property type="nucleotide sequence ID" value="NZ_FMZZ01000015.1"/>
</dbReference>